<dbReference type="EMBL" id="WJXA01000013">
    <property type="protein sequence ID" value="KAF7119456.1"/>
    <property type="molecule type" value="Genomic_DNA"/>
</dbReference>
<evidence type="ECO:0000259" key="17">
    <source>
        <dbReference type="PROSITE" id="PS50994"/>
    </source>
</evidence>
<proteinExistence type="predicted"/>
<dbReference type="InterPro" id="IPR043502">
    <property type="entry name" value="DNA/RNA_pol_sf"/>
</dbReference>
<evidence type="ECO:0000256" key="16">
    <source>
        <dbReference type="SAM" id="MobiDB-lite"/>
    </source>
</evidence>
<dbReference type="Gene3D" id="3.10.20.370">
    <property type="match status" value="1"/>
</dbReference>
<keyword evidence="6" id="KW-0064">Aspartyl protease</keyword>
<keyword evidence="11" id="KW-0695">RNA-directed DNA polymerase</keyword>
<name>A0A834L5L5_RHOSS</name>
<dbReference type="Pfam" id="PF08284">
    <property type="entry name" value="RVP_2"/>
    <property type="match status" value="1"/>
</dbReference>
<dbReference type="AlphaFoldDB" id="A0A834L5L5"/>
<reference evidence="18" key="1">
    <citation type="submission" date="2019-11" db="EMBL/GenBank/DDBJ databases">
        <authorList>
            <person name="Liu Y."/>
            <person name="Hou J."/>
            <person name="Li T.-Q."/>
            <person name="Guan C.-H."/>
            <person name="Wu X."/>
            <person name="Wu H.-Z."/>
            <person name="Ling F."/>
            <person name="Zhang R."/>
            <person name="Shi X.-G."/>
            <person name="Ren J.-P."/>
            <person name="Chen E.-F."/>
            <person name="Sun J.-M."/>
        </authorList>
    </citation>
    <scope>NUCLEOTIDE SEQUENCE</scope>
    <source>
        <strain evidence="18">Adult_tree_wgs_1</strain>
        <tissue evidence="18">Leaves</tissue>
    </source>
</reference>
<dbReference type="Proteomes" id="UP000626092">
    <property type="component" value="Unassembled WGS sequence"/>
</dbReference>
<dbReference type="InterPro" id="IPR041577">
    <property type="entry name" value="RT_RNaseH_2"/>
</dbReference>
<keyword evidence="14" id="KW-0233">DNA recombination</keyword>
<dbReference type="GO" id="GO:0004519">
    <property type="term" value="F:endonuclease activity"/>
    <property type="evidence" value="ECO:0007669"/>
    <property type="project" value="UniProtKB-KW"/>
</dbReference>
<evidence type="ECO:0000256" key="15">
    <source>
        <dbReference type="ARBA" id="ARBA00023268"/>
    </source>
</evidence>
<feature type="compositionally biased region" description="Polar residues" evidence="16">
    <location>
        <begin position="895"/>
        <end position="910"/>
    </location>
</feature>
<evidence type="ECO:0000256" key="7">
    <source>
        <dbReference type="ARBA" id="ARBA00022759"/>
    </source>
</evidence>
<keyword evidence="2" id="KW-0808">Transferase</keyword>
<dbReference type="GO" id="GO:0046872">
    <property type="term" value="F:metal ion binding"/>
    <property type="evidence" value="ECO:0007669"/>
    <property type="project" value="UniProtKB-KW"/>
</dbReference>
<keyword evidence="4" id="KW-0540">Nuclease</keyword>
<sequence>MEARRDKGLCYNCDEKYVRGHRCQRRQLYLLVGEDEEPPDTEPGVVIEEVIPPWNDMQISMHAISGSTSFRTMRVTGKVKGRTITILIDSGSTHNFVEPGVVKSSGHVVEPTPELPVTVANGTKMSNKGVCAAFTWEMQGEVFTTEVRVLAIGGCDMVLGVQWLSNLGPILWDFKNLQMQFQVADHPFLLKGNSGCKVEQMNSKQVGRALQQTNQGCMIQLFSLTAPTEDPEVQPDIAAILHDFDDIFTEPKSLPPQRDIDHRIPLQVGSEPVHGYGKICAPLTQLLKKDAFGWNEEAEGAFQTLKTAMVTTPVLALPDYTKTFILECDASGIGMGAVLMQEGHPIAFISKALAPKHLGLSTYEKELMAVVYAVKKWGHYLLGRHFIIRTDHFSLKYLLDQKISTTMQQKWLTQLLGYDYEIMFKAGQDNKVADALSRYGIREEGNLLALSVVQTDWLNSLKLGWQTDPALKAIIEELSNDPTSNEGYNLSQGVLTYKGRLVVNSDAQLRAFIMQEIHATPLGGHSGTEKTYRRAKRSFYWKGMRKELFAFVANCDTCQRNKTETVAVPGLLQPLPILERVWTDISMDFVEGLPSSQGKTVIFVVVDRLSKYAHFIALSHPYTAIEVAQSFMDSIFRLHGMPKSIVSDRDPVFTSGFWQNSSGERPRAWVQWLPLAEWWFNTNYHTATKLTPYQVVYGQVPPSHIHYIPGASNVAAVDQWGSTREATLRLLKEHLTQAQNRMKQQADQHRSNMKLSPRFYGPFQVLKRIGQVAYQLELPAQAKIHPVFHVSLLKRKLGTHVVPQSTLPPVDTDGILEPEPVAVLDRRLVKFKGRPATQFLVQWSNSYPEDATWEFYQQLKDKYPAFQPCGQGSSQGGGNDRPVTTYGLVGAQAHDSWTSPRPKTTATKHQIQPKAQHCD</sequence>
<evidence type="ECO:0000313" key="18">
    <source>
        <dbReference type="EMBL" id="KAF7119456.1"/>
    </source>
</evidence>
<protein>
    <recommendedName>
        <fullName evidence="17">Integrase catalytic domain-containing protein</fullName>
    </recommendedName>
</protein>
<keyword evidence="3" id="KW-0548">Nucleotidyltransferase</keyword>
<keyword evidence="13" id="KW-0238">DNA-binding</keyword>
<evidence type="ECO:0000256" key="8">
    <source>
        <dbReference type="ARBA" id="ARBA00022801"/>
    </source>
</evidence>
<keyword evidence="10" id="KW-0229">DNA integration</keyword>
<dbReference type="CDD" id="cd09274">
    <property type="entry name" value="RNase_HI_RT_Ty3"/>
    <property type="match status" value="1"/>
</dbReference>
<dbReference type="InterPro" id="IPR001584">
    <property type="entry name" value="Integrase_cat-core"/>
</dbReference>
<accession>A0A834L5L5</accession>
<dbReference type="InterPro" id="IPR050951">
    <property type="entry name" value="Retrovirus_Pol_polyprotein"/>
</dbReference>
<keyword evidence="12" id="KW-0239">DNA-directed DNA polymerase</keyword>
<keyword evidence="9" id="KW-0460">Magnesium</keyword>
<dbReference type="GO" id="GO:0003887">
    <property type="term" value="F:DNA-directed DNA polymerase activity"/>
    <property type="evidence" value="ECO:0007669"/>
    <property type="project" value="UniProtKB-KW"/>
</dbReference>
<dbReference type="CDD" id="cd00303">
    <property type="entry name" value="retropepsin_like"/>
    <property type="match status" value="1"/>
</dbReference>
<dbReference type="GO" id="GO:0006310">
    <property type="term" value="P:DNA recombination"/>
    <property type="evidence" value="ECO:0007669"/>
    <property type="project" value="UniProtKB-KW"/>
</dbReference>
<dbReference type="OrthoDB" id="1939491at2759"/>
<dbReference type="GO" id="GO:0004190">
    <property type="term" value="F:aspartic-type endopeptidase activity"/>
    <property type="evidence" value="ECO:0007669"/>
    <property type="project" value="UniProtKB-KW"/>
</dbReference>
<evidence type="ECO:0000256" key="12">
    <source>
        <dbReference type="ARBA" id="ARBA00022932"/>
    </source>
</evidence>
<dbReference type="PROSITE" id="PS50994">
    <property type="entry name" value="INTEGRASE"/>
    <property type="match status" value="1"/>
</dbReference>
<dbReference type="Pfam" id="PF24626">
    <property type="entry name" value="SH3_Tf2-1"/>
    <property type="match status" value="1"/>
</dbReference>
<evidence type="ECO:0000256" key="2">
    <source>
        <dbReference type="ARBA" id="ARBA00022679"/>
    </source>
</evidence>
<evidence type="ECO:0000256" key="4">
    <source>
        <dbReference type="ARBA" id="ARBA00022722"/>
    </source>
</evidence>
<dbReference type="InterPro" id="IPR041588">
    <property type="entry name" value="Integrase_H2C2"/>
</dbReference>
<dbReference type="Pfam" id="PF17919">
    <property type="entry name" value="RT_RNaseH_2"/>
    <property type="match status" value="1"/>
</dbReference>
<dbReference type="Gene3D" id="1.10.340.70">
    <property type="match status" value="1"/>
</dbReference>
<evidence type="ECO:0000256" key="3">
    <source>
        <dbReference type="ARBA" id="ARBA00022695"/>
    </source>
</evidence>
<dbReference type="GO" id="GO:0006508">
    <property type="term" value="P:proteolysis"/>
    <property type="evidence" value="ECO:0007669"/>
    <property type="project" value="UniProtKB-KW"/>
</dbReference>
<dbReference type="FunFam" id="3.10.20.370:FF:000001">
    <property type="entry name" value="Retrovirus-related Pol polyprotein from transposon 17.6-like protein"/>
    <property type="match status" value="1"/>
</dbReference>
<gene>
    <name evidence="18" type="ORF">RHSIM_Rhsim13G0234900</name>
</gene>
<dbReference type="InterPro" id="IPR043128">
    <property type="entry name" value="Rev_trsase/Diguanyl_cyclase"/>
</dbReference>
<dbReference type="InterPro" id="IPR036397">
    <property type="entry name" value="RNaseH_sf"/>
</dbReference>
<evidence type="ECO:0000256" key="10">
    <source>
        <dbReference type="ARBA" id="ARBA00022908"/>
    </source>
</evidence>
<keyword evidence="19" id="KW-1185">Reference proteome</keyword>
<evidence type="ECO:0000256" key="13">
    <source>
        <dbReference type="ARBA" id="ARBA00023125"/>
    </source>
</evidence>
<keyword evidence="8" id="KW-0378">Hydrolase</keyword>
<evidence type="ECO:0000256" key="6">
    <source>
        <dbReference type="ARBA" id="ARBA00022750"/>
    </source>
</evidence>
<dbReference type="SUPFAM" id="SSF54160">
    <property type="entry name" value="Chromo domain-like"/>
    <property type="match status" value="1"/>
</dbReference>
<keyword evidence="7" id="KW-0255">Endonuclease</keyword>
<dbReference type="SUPFAM" id="SSF50630">
    <property type="entry name" value="Acid proteases"/>
    <property type="match status" value="1"/>
</dbReference>
<dbReference type="GO" id="GO:0003964">
    <property type="term" value="F:RNA-directed DNA polymerase activity"/>
    <property type="evidence" value="ECO:0007669"/>
    <property type="project" value="UniProtKB-KW"/>
</dbReference>
<feature type="domain" description="Integrase catalytic" evidence="17">
    <location>
        <begin position="572"/>
        <end position="655"/>
    </location>
</feature>
<keyword evidence="5" id="KW-0479">Metal-binding</keyword>
<organism evidence="18 19">
    <name type="scientific">Rhododendron simsii</name>
    <name type="common">Sims's rhododendron</name>
    <dbReference type="NCBI Taxonomy" id="118357"/>
    <lineage>
        <taxon>Eukaryota</taxon>
        <taxon>Viridiplantae</taxon>
        <taxon>Streptophyta</taxon>
        <taxon>Embryophyta</taxon>
        <taxon>Tracheophyta</taxon>
        <taxon>Spermatophyta</taxon>
        <taxon>Magnoliopsida</taxon>
        <taxon>eudicotyledons</taxon>
        <taxon>Gunneridae</taxon>
        <taxon>Pentapetalae</taxon>
        <taxon>asterids</taxon>
        <taxon>Ericales</taxon>
        <taxon>Ericaceae</taxon>
        <taxon>Ericoideae</taxon>
        <taxon>Rhodoreae</taxon>
        <taxon>Rhododendron</taxon>
    </lineage>
</organism>
<comment type="caution">
    <text evidence="18">The sequence shown here is derived from an EMBL/GenBank/DDBJ whole genome shotgun (WGS) entry which is preliminary data.</text>
</comment>
<dbReference type="InterPro" id="IPR021109">
    <property type="entry name" value="Peptidase_aspartic_dom_sf"/>
</dbReference>
<dbReference type="InterPro" id="IPR016197">
    <property type="entry name" value="Chromo-like_dom_sf"/>
</dbReference>
<evidence type="ECO:0000256" key="11">
    <source>
        <dbReference type="ARBA" id="ARBA00022918"/>
    </source>
</evidence>
<dbReference type="Pfam" id="PF17921">
    <property type="entry name" value="Integrase_H2C2"/>
    <property type="match status" value="1"/>
</dbReference>
<evidence type="ECO:0000256" key="1">
    <source>
        <dbReference type="ARBA" id="ARBA00022670"/>
    </source>
</evidence>
<dbReference type="GO" id="GO:0015074">
    <property type="term" value="P:DNA integration"/>
    <property type="evidence" value="ECO:0007669"/>
    <property type="project" value="UniProtKB-KW"/>
</dbReference>
<dbReference type="Gene3D" id="3.30.70.270">
    <property type="match status" value="1"/>
</dbReference>
<dbReference type="SUPFAM" id="SSF56672">
    <property type="entry name" value="DNA/RNA polymerases"/>
    <property type="match status" value="1"/>
</dbReference>
<dbReference type="PANTHER" id="PTHR37984">
    <property type="entry name" value="PROTEIN CBG26694"/>
    <property type="match status" value="1"/>
</dbReference>
<evidence type="ECO:0000256" key="9">
    <source>
        <dbReference type="ARBA" id="ARBA00022842"/>
    </source>
</evidence>
<feature type="region of interest" description="Disordered" evidence="16">
    <location>
        <begin position="894"/>
        <end position="919"/>
    </location>
</feature>
<keyword evidence="15" id="KW-0511">Multifunctional enzyme</keyword>
<keyword evidence="1" id="KW-0645">Protease</keyword>
<dbReference type="Gene3D" id="3.30.420.10">
    <property type="entry name" value="Ribonuclease H-like superfamily/Ribonuclease H"/>
    <property type="match status" value="2"/>
</dbReference>
<dbReference type="SUPFAM" id="SSF53098">
    <property type="entry name" value="Ribonuclease H-like"/>
    <property type="match status" value="1"/>
</dbReference>
<dbReference type="InterPro" id="IPR056924">
    <property type="entry name" value="SH3_Tf2-1"/>
</dbReference>
<dbReference type="InterPro" id="IPR012337">
    <property type="entry name" value="RNaseH-like_sf"/>
</dbReference>
<dbReference type="Gene3D" id="2.40.70.10">
    <property type="entry name" value="Acid Proteases"/>
    <property type="match status" value="1"/>
</dbReference>
<evidence type="ECO:0000313" key="19">
    <source>
        <dbReference type="Proteomes" id="UP000626092"/>
    </source>
</evidence>
<dbReference type="GO" id="GO:0003677">
    <property type="term" value="F:DNA binding"/>
    <property type="evidence" value="ECO:0007669"/>
    <property type="project" value="UniProtKB-KW"/>
</dbReference>
<evidence type="ECO:0000256" key="5">
    <source>
        <dbReference type="ARBA" id="ARBA00022723"/>
    </source>
</evidence>
<evidence type="ECO:0000256" key="14">
    <source>
        <dbReference type="ARBA" id="ARBA00023172"/>
    </source>
</evidence>
<dbReference type="PANTHER" id="PTHR37984:SF5">
    <property type="entry name" value="PROTEIN NYNRIN-LIKE"/>
    <property type="match status" value="1"/>
</dbReference>
<dbReference type="FunFam" id="1.10.340.70:FF:000001">
    <property type="entry name" value="Retrovirus-related Pol polyprotein from transposon gypsy-like Protein"/>
    <property type="match status" value="1"/>
</dbReference>